<comment type="caution">
    <text evidence="1">The sequence shown here is derived from an EMBL/GenBank/DDBJ whole genome shotgun (WGS) entry which is preliminary data.</text>
</comment>
<name>A0ABV6BBL1_9GAMM</name>
<organism evidence="1 2">
    <name type="scientific">Rheinheimera tilapiae</name>
    <dbReference type="NCBI Taxonomy" id="875043"/>
    <lineage>
        <taxon>Bacteria</taxon>
        <taxon>Pseudomonadati</taxon>
        <taxon>Pseudomonadota</taxon>
        <taxon>Gammaproteobacteria</taxon>
        <taxon>Chromatiales</taxon>
        <taxon>Chromatiaceae</taxon>
        <taxon>Rheinheimera</taxon>
    </lineage>
</organism>
<proteinExistence type="predicted"/>
<dbReference type="EMBL" id="JBHLXP010000001">
    <property type="protein sequence ID" value="MFC0047784.1"/>
    <property type="molecule type" value="Genomic_DNA"/>
</dbReference>
<dbReference type="RefSeq" id="WP_377241359.1">
    <property type="nucleotide sequence ID" value="NZ_JBHLXP010000001.1"/>
</dbReference>
<dbReference type="Proteomes" id="UP001589813">
    <property type="component" value="Unassembled WGS sequence"/>
</dbReference>
<protein>
    <submittedName>
        <fullName evidence="1">Uncharacterized protein</fullName>
    </submittedName>
</protein>
<evidence type="ECO:0000313" key="2">
    <source>
        <dbReference type="Proteomes" id="UP001589813"/>
    </source>
</evidence>
<accession>A0ABV6BBL1</accession>
<keyword evidence="2" id="KW-1185">Reference proteome</keyword>
<reference evidence="1 2" key="1">
    <citation type="submission" date="2024-09" db="EMBL/GenBank/DDBJ databases">
        <authorList>
            <person name="Sun Q."/>
            <person name="Mori K."/>
        </authorList>
    </citation>
    <scope>NUCLEOTIDE SEQUENCE [LARGE SCALE GENOMIC DNA]</scope>
    <source>
        <strain evidence="1 2">KCTC 23315</strain>
    </source>
</reference>
<evidence type="ECO:0000313" key="1">
    <source>
        <dbReference type="EMBL" id="MFC0047784.1"/>
    </source>
</evidence>
<gene>
    <name evidence="1" type="ORF">ACFFJP_05750</name>
</gene>
<sequence>MLFESIPRGTIAATLTAVDMLSRLEACPNKTPELRHAVAVVSRHILDPHRYVGWDELERCSNLVEQLYLHS</sequence>